<accession>A0A375YGE6</accession>
<organism evidence="1 2">
    <name type="scientific">Mycolicibacterium parafortuitum</name>
    <name type="common">Mycobacterium parafortuitum</name>
    <dbReference type="NCBI Taxonomy" id="39692"/>
    <lineage>
        <taxon>Bacteria</taxon>
        <taxon>Bacillati</taxon>
        <taxon>Actinomycetota</taxon>
        <taxon>Actinomycetes</taxon>
        <taxon>Mycobacteriales</taxon>
        <taxon>Mycobacteriaceae</taxon>
        <taxon>Mycolicibacterium</taxon>
    </lineage>
</organism>
<keyword evidence="2" id="KW-1185">Reference proteome</keyword>
<evidence type="ECO:0000313" key="1">
    <source>
        <dbReference type="EMBL" id="SRX80119.1"/>
    </source>
</evidence>
<name>A0A375YGE6_MYCPF</name>
<evidence type="ECO:0000313" key="2">
    <source>
        <dbReference type="Proteomes" id="UP000252008"/>
    </source>
</evidence>
<sequence length="53" mass="5206">MNQVSEPAEALALIGGIGITHGICGRLAEASKRVLAIGVPTLVPLGIIAVGSA</sequence>
<reference evidence="1 2" key="1">
    <citation type="submission" date="2018-05" db="EMBL/GenBank/DDBJ databases">
        <authorList>
            <consortium name="IHU Genomes"/>
        </authorList>
    </citation>
    <scope>NUCLEOTIDE SEQUENCE [LARGE SCALE GENOMIC DNA]</scope>
    <source>
        <strain evidence="1 2">P7335</strain>
    </source>
</reference>
<dbReference type="AlphaFoldDB" id="A0A375YGE6"/>
<proteinExistence type="predicted"/>
<protein>
    <submittedName>
        <fullName evidence="1">Uncharacterized protein</fullName>
    </submittedName>
</protein>
<gene>
    <name evidence="1" type="ORF">MPP7335_01858</name>
</gene>
<dbReference type="Proteomes" id="UP000252008">
    <property type="component" value="Unassembled WGS sequence"/>
</dbReference>
<dbReference type="EMBL" id="UEGS01000001">
    <property type="protein sequence ID" value="SRX80119.1"/>
    <property type="molecule type" value="Genomic_DNA"/>
</dbReference>